<dbReference type="EMBL" id="QLLL01000011">
    <property type="protein sequence ID" value="RAI98744.1"/>
    <property type="molecule type" value="Genomic_DNA"/>
</dbReference>
<accession>A0A327Q4A1</accession>
<sequence length="139" mass="16040">MQENINFKILDIHLNNHLINVPEDFQISKERLKFSFGNEISINSSESTLTTNITYKFFQGDLELFMMQVRNKFAVKELSLLFSDGKIIDYDILNYLVSLSVDHARGIQSTLTKGYPIERLYIPAIPDELITKHTIQATI</sequence>
<keyword evidence="2" id="KW-1185">Reference proteome</keyword>
<gene>
    <name evidence="1" type="ORF">LX64_04729</name>
</gene>
<protein>
    <submittedName>
        <fullName evidence="1">Uncharacterized protein</fullName>
    </submittedName>
</protein>
<comment type="caution">
    <text evidence="1">The sequence shown here is derived from an EMBL/GenBank/DDBJ whole genome shotgun (WGS) entry which is preliminary data.</text>
</comment>
<evidence type="ECO:0000313" key="1">
    <source>
        <dbReference type="EMBL" id="RAI98744.1"/>
    </source>
</evidence>
<reference evidence="1 2" key="1">
    <citation type="submission" date="2018-06" db="EMBL/GenBank/DDBJ databases">
        <title>Genomic Encyclopedia of Archaeal and Bacterial Type Strains, Phase II (KMG-II): from individual species to whole genera.</title>
        <authorList>
            <person name="Goeker M."/>
        </authorList>
    </citation>
    <scope>NUCLEOTIDE SEQUENCE [LARGE SCALE GENOMIC DNA]</scope>
    <source>
        <strain evidence="1 2">DSM 23857</strain>
    </source>
</reference>
<dbReference type="RefSeq" id="WP_111600110.1">
    <property type="nucleotide sequence ID" value="NZ_QLLL01000011.1"/>
</dbReference>
<organism evidence="1 2">
    <name type="scientific">Chitinophaga skermanii</name>
    <dbReference type="NCBI Taxonomy" id="331697"/>
    <lineage>
        <taxon>Bacteria</taxon>
        <taxon>Pseudomonadati</taxon>
        <taxon>Bacteroidota</taxon>
        <taxon>Chitinophagia</taxon>
        <taxon>Chitinophagales</taxon>
        <taxon>Chitinophagaceae</taxon>
        <taxon>Chitinophaga</taxon>
    </lineage>
</organism>
<proteinExistence type="predicted"/>
<dbReference type="AlphaFoldDB" id="A0A327Q4A1"/>
<evidence type="ECO:0000313" key="2">
    <source>
        <dbReference type="Proteomes" id="UP000249547"/>
    </source>
</evidence>
<dbReference type="Proteomes" id="UP000249547">
    <property type="component" value="Unassembled WGS sequence"/>
</dbReference>
<name>A0A327Q4A1_9BACT</name>